<dbReference type="STRING" id="708187.A0A1Q8RYB5"/>
<feature type="domain" description="Stc1" evidence="2">
    <location>
        <begin position="23"/>
        <end position="106"/>
    </location>
</feature>
<evidence type="ECO:0000313" key="3">
    <source>
        <dbReference type="EMBL" id="OLN92089.1"/>
    </source>
</evidence>
<proteinExistence type="predicted"/>
<dbReference type="OrthoDB" id="3514033at2759"/>
<keyword evidence="4" id="KW-1185">Reference proteome</keyword>
<protein>
    <recommendedName>
        <fullName evidence="2">Stc1 domain-containing protein</fullName>
    </recommendedName>
</protein>
<feature type="compositionally biased region" description="Basic and acidic residues" evidence="1">
    <location>
        <begin position="300"/>
        <end position="318"/>
    </location>
</feature>
<sequence>MSAYASRPNGPRNEGQKLPDKFRCKIGLEWKPWTSFSKKQQKLVTDKLARGVRIDAERTGMVCRQHSGEPVKEIQCEGPCSKVRPLDDFSKNNRSNGVYMCKLCQHWTNTQEPGYAPWAGPNTSLDPLEAKDDFERRLPTEPSDIFDFHDENEKPLAPITGTDGLIDLNGTEIDIPRIAGLSISDVGRHIGTPSFGAESMASSRRFAGSIVSDSTNASQTGEINPTNYFFGQTGPGKNQASRRIQYNAWDSTGQQYQVTKSPTVQSGRSSPSMLAAASARSHTESIVRGGGTSSQSRFGGRKERQADRKQLSEGEHRALQRNVPQRTIQHGNLEGSDDSDA</sequence>
<comment type="caution">
    <text evidence="3">The sequence shown here is derived from an EMBL/GenBank/DDBJ whole genome shotgun (WGS) entry which is preliminary data.</text>
</comment>
<name>A0A1Q8RYB5_9PEZI</name>
<evidence type="ECO:0000313" key="4">
    <source>
        <dbReference type="Proteomes" id="UP000186583"/>
    </source>
</evidence>
<organism evidence="3 4">
    <name type="scientific">Colletotrichum chlorophyti</name>
    <dbReference type="NCBI Taxonomy" id="708187"/>
    <lineage>
        <taxon>Eukaryota</taxon>
        <taxon>Fungi</taxon>
        <taxon>Dikarya</taxon>
        <taxon>Ascomycota</taxon>
        <taxon>Pezizomycotina</taxon>
        <taxon>Sordariomycetes</taxon>
        <taxon>Hypocreomycetidae</taxon>
        <taxon>Glomerellales</taxon>
        <taxon>Glomerellaceae</taxon>
        <taxon>Colletotrichum</taxon>
    </lineage>
</organism>
<dbReference type="Pfam" id="PF12898">
    <property type="entry name" value="Stc1"/>
    <property type="match status" value="1"/>
</dbReference>
<gene>
    <name evidence="3" type="ORF">CCHL11_01563</name>
</gene>
<feature type="region of interest" description="Disordered" evidence="1">
    <location>
        <begin position="212"/>
        <end position="240"/>
    </location>
</feature>
<evidence type="ECO:0000259" key="2">
    <source>
        <dbReference type="Pfam" id="PF12898"/>
    </source>
</evidence>
<feature type="compositionally biased region" description="Polar residues" evidence="1">
    <location>
        <begin position="260"/>
        <end position="272"/>
    </location>
</feature>
<reference evidence="3 4" key="1">
    <citation type="submission" date="2016-11" db="EMBL/GenBank/DDBJ databases">
        <title>Draft Genome Assembly of Colletotrichum chlorophyti a pathogen of herbaceous plants.</title>
        <authorList>
            <person name="Gan P."/>
            <person name="Narusaka M."/>
            <person name="Tsushima A."/>
            <person name="Narusaka Y."/>
            <person name="Takano Y."/>
            <person name="Shirasu K."/>
        </authorList>
    </citation>
    <scope>NUCLEOTIDE SEQUENCE [LARGE SCALE GENOMIC DNA]</scope>
    <source>
        <strain evidence="3 4">NTL11</strain>
    </source>
</reference>
<dbReference type="EMBL" id="MPGH01000060">
    <property type="protein sequence ID" value="OLN92089.1"/>
    <property type="molecule type" value="Genomic_DNA"/>
</dbReference>
<evidence type="ECO:0000256" key="1">
    <source>
        <dbReference type="SAM" id="MobiDB-lite"/>
    </source>
</evidence>
<feature type="region of interest" description="Disordered" evidence="1">
    <location>
        <begin position="260"/>
        <end position="341"/>
    </location>
</feature>
<dbReference type="AlphaFoldDB" id="A0A1Q8RYB5"/>
<accession>A0A1Q8RYB5</accession>
<dbReference type="InterPro" id="IPR024630">
    <property type="entry name" value="Stc1"/>
</dbReference>
<dbReference type="Proteomes" id="UP000186583">
    <property type="component" value="Unassembled WGS sequence"/>
</dbReference>